<dbReference type="Proteomes" id="UP000094527">
    <property type="component" value="Unassembled WGS sequence"/>
</dbReference>
<name>A0A1D2N6S3_ORCCI</name>
<sequence length="142" mass="16499">MPFRKNRPIFKKKAREQRKKIRSRKIKQAMTFSIVMIIILASHNVFGVHLLFNEMIPPTEVVKGEKTFSTSGLWPQIKINKNGTWNKSTAWRFNFDDKISSSIPSSETSSYSEEELVPSKMLPNGPLHQNYFKHLPMDDDQC</sequence>
<reference evidence="1 2" key="1">
    <citation type="journal article" date="2016" name="Genome Biol. Evol.">
        <title>Gene Family Evolution Reflects Adaptation to Soil Environmental Stressors in the Genome of the Collembolan Orchesella cincta.</title>
        <authorList>
            <person name="Faddeeva-Vakhrusheva A."/>
            <person name="Derks M.F."/>
            <person name="Anvar S.Y."/>
            <person name="Agamennone V."/>
            <person name="Suring W."/>
            <person name="Smit S."/>
            <person name="van Straalen N.M."/>
            <person name="Roelofs D."/>
        </authorList>
    </citation>
    <scope>NUCLEOTIDE SEQUENCE [LARGE SCALE GENOMIC DNA]</scope>
    <source>
        <tissue evidence="1">Mixed pool</tissue>
    </source>
</reference>
<evidence type="ECO:0000313" key="2">
    <source>
        <dbReference type="Proteomes" id="UP000094527"/>
    </source>
</evidence>
<comment type="caution">
    <text evidence="1">The sequence shown here is derived from an EMBL/GenBank/DDBJ whole genome shotgun (WGS) entry which is preliminary data.</text>
</comment>
<accession>A0A1D2N6S3</accession>
<evidence type="ECO:0000313" key="1">
    <source>
        <dbReference type="EMBL" id="ODN00941.1"/>
    </source>
</evidence>
<proteinExistence type="predicted"/>
<protein>
    <submittedName>
        <fullName evidence="1">Uncharacterized protein</fullName>
    </submittedName>
</protein>
<dbReference type="AlphaFoldDB" id="A0A1D2N6S3"/>
<organism evidence="1 2">
    <name type="scientific">Orchesella cincta</name>
    <name type="common">Springtail</name>
    <name type="synonym">Podura cincta</name>
    <dbReference type="NCBI Taxonomy" id="48709"/>
    <lineage>
        <taxon>Eukaryota</taxon>
        <taxon>Metazoa</taxon>
        <taxon>Ecdysozoa</taxon>
        <taxon>Arthropoda</taxon>
        <taxon>Hexapoda</taxon>
        <taxon>Collembola</taxon>
        <taxon>Entomobryomorpha</taxon>
        <taxon>Entomobryoidea</taxon>
        <taxon>Orchesellidae</taxon>
        <taxon>Orchesellinae</taxon>
        <taxon>Orchesella</taxon>
    </lineage>
</organism>
<keyword evidence="2" id="KW-1185">Reference proteome</keyword>
<gene>
    <name evidence="1" type="ORF">Ocin01_05728</name>
</gene>
<dbReference type="EMBL" id="LJIJ01000180">
    <property type="protein sequence ID" value="ODN00941.1"/>
    <property type="molecule type" value="Genomic_DNA"/>
</dbReference>